<protein>
    <submittedName>
        <fullName evidence="2">Uncharacterized protein</fullName>
    </submittedName>
</protein>
<feature type="compositionally biased region" description="Low complexity" evidence="1">
    <location>
        <begin position="77"/>
        <end position="106"/>
    </location>
</feature>
<accession>A0ABD0LW12</accession>
<evidence type="ECO:0000256" key="1">
    <source>
        <dbReference type="SAM" id="MobiDB-lite"/>
    </source>
</evidence>
<feature type="region of interest" description="Disordered" evidence="1">
    <location>
        <begin position="1"/>
        <end position="132"/>
    </location>
</feature>
<comment type="caution">
    <text evidence="2">The sequence shown here is derived from an EMBL/GenBank/DDBJ whole genome shotgun (WGS) entry which is preliminary data.</text>
</comment>
<sequence>MPKKPPPAIPGLDDLPKVPIPKGFDRARFVRVKPDNKASLNRKKRDKSPAPKAGAQPQGSPPQPQQHPPEQHPHPPQSSQPQPTQQPQQTPSVEVPPTTESTPEPSLQQPRPEQTKLEVAPSAQPLKKTPSIRICGVKVKEASAMYAPLSLKSDQQKAEKNKKTSTPEARAEAYIRERFFVKRKPPNFDVVFTRALNPPFNTTTDPEQHKTFVSMYGKMPIY</sequence>
<evidence type="ECO:0000313" key="3">
    <source>
        <dbReference type="Proteomes" id="UP001519460"/>
    </source>
</evidence>
<name>A0ABD0LW12_9CAEN</name>
<gene>
    <name evidence="2" type="ORF">BaRGS_00005479</name>
</gene>
<dbReference type="Proteomes" id="UP001519460">
    <property type="component" value="Unassembled WGS sequence"/>
</dbReference>
<reference evidence="2 3" key="1">
    <citation type="journal article" date="2023" name="Sci. Data">
        <title>Genome assembly of the Korean intertidal mud-creeper Batillaria attramentaria.</title>
        <authorList>
            <person name="Patra A.K."/>
            <person name="Ho P.T."/>
            <person name="Jun S."/>
            <person name="Lee S.J."/>
            <person name="Kim Y."/>
            <person name="Won Y.J."/>
        </authorList>
    </citation>
    <scope>NUCLEOTIDE SEQUENCE [LARGE SCALE GENOMIC DNA]</scope>
    <source>
        <strain evidence="2">Wonlab-2016</strain>
    </source>
</reference>
<proteinExistence type="predicted"/>
<feature type="compositionally biased region" description="Basic and acidic residues" evidence="1">
    <location>
        <begin position="23"/>
        <end position="36"/>
    </location>
</feature>
<organism evidence="2 3">
    <name type="scientific">Batillaria attramentaria</name>
    <dbReference type="NCBI Taxonomy" id="370345"/>
    <lineage>
        <taxon>Eukaryota</taxon>
        <taxon>Metazoa</taxon>
        <taxon>Spiralia</taxon>
        <taxon>Lophotrochozoa</taxon>
        <taxon>Mollusca</taxon>
        <taxon>Gastropoda</taxon>
        <taxon>Caenogastropoda</taxon>
        <taxon>Sorbeoconcha</taxon>
        <taxon>Cerithioidea</taxon>
        <taxon>Batillariidae</taxon>
        <taxon>Batillaria</taxon>
    </lineage>
</organism>
<keyword evidence="3" id="KW-1185">Reference proteome</keyword>
<dbReference type="EMBL" id="JACVVK020000021">
    <property type="protein sequence ID" value="KAK7503214.1"/>
    <property type="molecule type" value="Genomic_DNA"/>
</dbReference>
<evidence type="ECO:0000313" key="2">
    <source>
        <dbReference type="EMBL" id="KAK7503214.1"/>
    </source>
</evidence>
<dbReference type="AlphaFoldDB" id="A0ABD0LW12"/>